<keyword evidence="7" id="KW-1185">Reference proteome</keyword>
<organism evidence="6 7">
    <name type="scientific">Effrenium voratum</name>
    <dbReference type="NCBI Taxonomy" id="2562239"/>
    <lineage>
        <taxon>Eukaryota</taxon>
        <taxon>Sar</taxon>
        <taxon>Alveolata</taxon>
        <taxon>Dinophyceae</taxon>
        <taxon>Suessiales</taxon>
        <taxon>Symbiodiniaceae</taxon>
        <taxon>Effrenium</taxon>
    </lineage>
</organism>
<comment type="caution">
    <text evidence="6">The sequence shown here is derived from an EMBL/GenBank/DDBJ whole genome shotgun (WGS) entry which is preliminary data.</text>
</comment>
<sequence length="856" mass="93908">MNMDMQNLFDSRRDRKLLERVFTPGAVNEALRDQPVLELPLWKKQLLGVPVEKDEKEILGEDMSPAADETNTRKVQPEEPQIRDTMESGAYNAEATWLRVKQTLTMVTMPLASINEQLQAAAAEVEAVKEAKSRVGEVEPRHDDKHSEAMKDLLLRVRILEDSHAGGADKGVPPLPGEPSSDAWRRIESLESRNRTISAENQELKRQMLDLRQQQAQLVSRCDRQFKSMQELTTLLKNMAERPAPAAAAQAESSKTSLAGEIRADTLPPGYLKEVDRGLLKRSQPLRNTLKTKAHDYFNSLHFNSWARLKASHIEQDTWQRLPVARNYRLIRAERLKPALPRTEAKPAAPKERESNPFRNYKPEIPRASEAELEDFFEGSPTMQTDDIDDHALLQHWIEDRNLGESESIGGLLSNSNSSPVVSASSVELAKLLERYCQMMGAIPSLALDIFQNAVQLVNFYVHCVLCLFVQDDRHLRLLLEDLDGHVPATDPRLPGRQEAFLVQRLFPELRRSIARTREMVSSAELPDSCASYLGVQAPVSGSVLLQATPFATLASPSALCGLAERCVGVESARCLLQSLQVAPVMQGIRFGQSEHAVAPGIDERLALPSVRSVASLASAPAGNLVRFKSSGGALLWGQLLPEDGQARRAKVITGVAEGNPSATGGEEIIEQVLAPLPVDPAPAIIIMGLNYRSHAAEVEKELPRFPVFAFKNPASVIGPGDTIFIPKVAREKPEVDFEAELAIVLGRKLKDASPEEAAAAVLGVTGANDVSARRWQGKKGGGQWSRSKSFDTFCPLGPSLVPLSGAGDALASRGLQVRSWVNGEAMQDGNTLDMEFQVNAILSATIQSDSTRSNG</sequence>
<name>A0AA36JA15_9DINO</name>
<evidence type="ECO:0000313" key="6">
    <source>
        <dbReference type="EMBL" id="CAJ1401445.1"/>
    </source>
</evidence>
<dbReference type="Pfam" id="PF01557">
    <property type="entry name" value="FAA_hydrolase"/>
    <property type="match status" value="1"/>
</dbReference>
<reference evidence="6" key="1">
    <citation type="submission" date="2023-08" db="EMBL/GenBank/DDBJ databases">
        <authorList>
            <person name="Chen Y."/>
            <person name="Shah S."/>
            <person name="Dougan E. K."/>
            <person name="Thang M."/>
            <person name="Chan C."/>
        </authorList>
    </citation>
    <scope>NUCLEOTIDE SEQUENCE</scope>
</reference>
<evidence type="ECO:0000256" key="3">
    <source>
        <dbReference type="SAM" id="Coils"/>
    </source>
</evidence>
<feature type="domain" description="Fumarylacetoacetase-like C-terminal" evidence="5">
    <location>
        <begin position="685"/>
        <end position="845"/>
    </location>
</feature>
<feature type="coiled-coil region" evidence="3">
    <location>
        <begin position="187"/>
        <end position="221"/>
    </location>
</feature>
<evidence type="ECO:0000256" key="2">
    <source>
        <dbReference type="ARBA" id="ARBA00022723"/>
    </source>
</evidence>
<evidence type="ECO:0000313" key="7">
    <source>
        <dbReference type="Proteomes" id="UP001178507"/>
    </source>
</evidence>
<dbReference type="GO" id="GO:0046872">
    <property type="term" value="F:metal ion binding"/>
    <property type="evidence" value="ECO:0007669"/>
    <property type="project" value="UniProtKB-KW"/>
</dbReference>
<dbReference type="InterPro" id="IPR011234">
    <property type="entry name" value="Fumarylacetoacetase-like_C"/>
</dbReference>
<dbReference type="AlphaFoldDB" id="A0AA36JA15"/>
<protein>
    <recommendedName>
        <fullName evidence="5">Fumarylacetoacetase-like C-terminal domain-containing protein</fullName>
    </recommendedName>
</protein>
<keyword evidence="3" id="KW-0175">Coiled coil</keyword>
<dbReference type="PANTHER" id="PTHR42796:SF4">
    <property type="entry name" value="FUMARYLACETOACETATE HYDROLASE DOMAIN-CONTAINING PROTEIN 2A"/>
    <property type="match status" value="1"/>
</dbReference>
<dbReference type="GO" id="GO:0003824">
    <property type="term" value="F:catalytic activity"/>
    <property type="evidence" value="ECO:0007669"/>
    <property type="project" value="InterPro"/>
</dbReference>
<dbReference type="SUPFAM" id="SSF56529">
    <property type="entry name" value="FAH"/>
    <property type="match status" value="1"/>
</dbReference>
<proteinExistence type="inferred from homology"/>
<comment type="similarity">
    <text evidence="1">Belongs to the FAH family.</text>
</comment>
<evidence type="ECO:0000259" key="5">
    <source>
        <dbReference type="Pfam" id="PF01557"/>
    </source>
</evidence>
<dbReference type="Proteomes" id="UP001178507">
    <property type="component" value="Unassembled WGS sequence"/>
</dbReference>
<dbReference type="InterPro" id="IPR036663">
    <property type="entry name" value="Fumarylacetoacetase_C_sf"/>
</dbReference>
<keyword evidence="2" id="KW-0479">Metal-binding</keyword>
<gene>
    <name evidence="6" type="ORF">EVOR1521_LOCUS24592</name>
</gene>
<evidence type="ECO:0000256" key="4">
    <source>
        <dbReference type="SAM" id="MobiDB-lite"/>
    </source>
</evidence>
<dbReference type="EMBL" id="CAUJNA010003416">
    <property type="protein sequence ID" value="CAJ1401445.1"/>
    <property type="molecule type" value="Genomic_DNA"/>
</dbReference>
<dbReference type="GO" id="GO:0044281">
    <property type="term" value="P:small molecule metabolic process"/>
    <property type="evidence" value="ECO:0007669"/>
    <property type="project" value="UniProtKB-ARBA"/>
</dbReference>
<dbReference type="InterPro" id="IPR051121">
    <property type="entry name" value="FAH"/>
</dbReference>
<feature type="region of interest" description="Disordered" evidence="4">
    <location>
        <begin position="341"/>
        <end position="362"/>
    </location>
</feature>
<dbReference type="PANTHER" id="PTHR42796">
    <property type="entry name" value="FUMARYLACETOACETATE HYDROLASE DOMAIN-CONTAINING PROTEIN 2A-RELATED"/>
    <property type="match status" value="1"/>
</dbReference>
<dbReference type="Gene3D" id="3.90.850.10">
    <property type="entry name" value="Fumarylacetoacetase-like, C-terminal domain"/>
    <property type="match status" value="1"/>
</dbReference>
<accession>A0AA36JA15</accession>
<evidence type="ECO:0000256" key="1">
    <source>
        <dbReference type="ARBA" id="ARBA00010211"/>
    </source>
</evidence>